<feature type="signal peptide" evidence="7">
    <location>
        <begin position="1"/>
        <end position="29"/>
    </location>
</feature>
<evidence type="ECO:0000256" key="7">
    <source>
        <dbReference type="SAM" id="SignalP"/>
    </source>
</evidence>
<dbReference type="RefSeq" id="WP_092667285.1">
    <property type="nucleotide sequence ID" value="NZ_LT629734.1"/>
</dbReference>
<dbReference type="STRING" id="684552.SAMN04489719_2484"/>
<dbReference type="SUPFAM" id="SSF53850">
    <property type="entry name" value="Periplasmic binding protein-like II"/>
    <property type="match status" value="1"/>
</dbReference>
<comment type="similarity">
    <text evidence="2">Belongs to the NlpA lipoprotein family.</text>
</comment>
<keyword evidence="6" id="KW-0449">Lipoprotein</keyword>
<dbReference type="InterPro" id="IPR004872">
    <property type="entry name" value="Lipoprotein_NlpA"/>
</dbReference>
<evidence type="ECO:0000256" key="1">
    <source>
        <dbReference type="ARBA" id="ARBA00004635"/>
    </source>
</evidence>
<keyword evidence="3 7" id="KW-0732">Signal</keyword>
<keyword evidence="5" id="KW-0564">Palmitate</keyword>
<evidence type="ECO:0000313" key="9">
    <source>
        <dbReference type="Proteomes" id="UP000199649"/>
    </source>
</evidence>
<gene>
    <name evidence="8" type="ORF">SAMN04489719_2484</name>
</gene>
<keyword evidence="9" id="KW-1185">Reference proteome</keyword>
<dbReference type="Proteomes" id="UP000199649">
    <property type="component" value="Chromosome I"/>
</dbReference>
<dbReference type="Pfam" id="PF03180">
    <property type="entry name" value="Lipoprotein_9"/>
    <property type="match status" value="1"/>
</dbReference>
<dbReference type="EMBL" id="LT629734">
    <property type="protein sequence ID" value="SDS50894.1"/>
    <property type="molecule type" value="Genomic_DNA"/>
</dbReference>
<feature type="chain" id="PRO_5009260408" evidence="7">
    <location>
        <begin position="30"/>
        <end position="272"/>
    </location>
</feature>
<comment type="subcellular location">
    <subcellularLocation>
        <location evidence="1">Membrane</location>
        <topology evidence="1">Lipid-anchor</topology>
    </subcellularLocation>
</comment>
<dbReference type="PANTHER" id="PTHR30429:SF0">
    <property type="entry name" value="METHIONINE-BINDING LIPOPROTEIN METQ"/>
    <property type="match status" value="1"/>
</dbReference>
<dbReference type="PANTHER" id="PTHR30429">
    <property type="entry name" value="D-METHIONINE-BINDING LIPOPROTEIN METQ"/>
    <property type="match status" value="1"/>
</dbReference>
<dbReference type="OrthoDB" id="9812878at2"/>
<evidence type="ECO:0000256" key="2">
    <source>
        <dbReference type="ARBA" id="ARBA00008973"/>
    </source>
</evidence>
<proteinExistence type="inferred from homology"/>
<sequence length="272" mass="28749">MTRTRFAALAGITLASALGLVGCSAGAPAAGPGTADEPVVLEVAAVQPPMTDVVLAAADAIEDGYEIELVEIADYITTNVTLQSGDIDASFSQHEPFMQEFNAGNDGSLTAVQTVYNFTIAFYSSSIDDIADLPEGATIAVPNDRSNLGRALKMLDEAGIVTLDPSVDPYEATVADITENPKGVEFLEVPIPSLNTAYEEADLVFQWPSHIAALGLTPQDDGLITELDDRFALQVVVREDADPAAVEALRAAFTSDQVREVIEANETIEVAF</sequence>
<keyword evidence="4" id="KW-0472">Membrane</keyword>
<evidence type="ECO:0000256" key="5">
    <source>
        <dbReference type="ARBA" id="ARBA00023139"/>
    </source>
</evidence>
<evidence type="ECO:0000256" key="3">
    <source>
        <dbReference type="ARBA" id="ARBA00022729"/>
    </source>
</evidence>
<organism evidence="8 9">
    <name type="scientific">Agrococcus carbonis</name>
    <dbReference type="NCBI Taxonomy" id="684552"/>
    <lineage>
        <taxon>Bacteria</taxon>
        <taxon>Bacillati</taxon>
        <taxon>Actinomycetota</taxon>
        <taxon>Actinomycetes</taxon>
        <taxon>Micrococcales</taxon>
        <taxon>Microbacteriaceae</taxon>
        <taxon>Agrococcus</taxon>
    </lineage>
</organism>
<name>A0A1H1SSD8_9MICO</name>
<protein>
    <submittedName>
        <fullName evidence="8">D-methionine transport system substrate-binding protein</fullName>
    </submittedName>
</protein>
<dbReference type="GO" id="GO:0016020">
    <property type="term" value="C:membrane"/>
    <property type="evidence" value="ECO:0007669"/>
    <property type="project" value="UniProtKB-SubCell"/>
</dbReference>
<evidence type="ECO:0000313" key="8">
    <source>
        <dbReference type="EMBL" id="SDS50894.1"/>
    </source>
</evidence>
<dbReference type="PROSITE" id="PS51257">
    <property type="entry name" value="PROKAR_LIPOPROTEIN"/>
    <property type="match status" value="1"/>
</dbReference>
<evidence type="ECO:0000256" key="6">
    <source>
        <dbReference type="ARBA" id="ARBA00023288"/>
    </source>
</evidence>
<accession>A0A1H1SSD8</accession>
<reference evidence="9" key="1">
    <citation type="submission" date="2016-10" db="EMBL/GenBank/DDBJ databases">
        <authorList>
            <person name="Varghese N."/>
            <person name="Submissions S."/>
        </authorList>
    </citation>
    <scope>NUCLEOTIDE SEQUENCE [LARGE SCALE GENOMIC DNA]</scope>
    <source>
        <strain evidence="9">DSM 22965</strain>
    </source>
</reference>
<evidence type="ECO:0000256" key="4">
    <source>
        <dbReference type="ARBA" id="ARBA00023136"/>
    </source>
</evidence>
<dbReference type="Gene3D" id="3.40.190.10">
    <property type="entry name" value="Periplasmic binding protein-like II"/>
    <property type="match status" value="2"/>
</dbReference>
<dbReference type="AlphaFoldDB" id="A0A1H1SSD8"/>